<dbReference type="Gene3D" id="3.40.50.1390">
    <property type="entry name" value="Resolvase, N-terminal catalytic domain"/>
    <property type="match status" value="1"/>
</dbReference>
<dbReference type="Proteomes" id="UP000073200">
    <property type="component" value="Unassembled WGS sequence"/>
</dbReference>
<dbReference type="GO" id="GO:0003677">
    <property type="term" value="F:DNA binding"/>
    <property type="evidence" value="ECO:0007669"/>
    <property type="project" value="InterPro"/>
</dbReference>
<name>A0A0Z8EL99_STRSU</name>
<dbReference type="Pfam" id="PF19387">
    <property type="entry name" value="DUF5962"/>
    <property type="match status" value="1"/>
</dbReference>
<dbReference type="AlphaFoldDB" id="A0A0Z8EL99"/>
<accession>A0A0Z8EL99</accession>
<reference evidence="1 2" key="1">
    <citation type="submission" date="2016-02" db="EMBL/GenBank/DDBJ databases">
        <authorList>
            <consortium name="Pathogen Informatics"/>
        </authorList>
    </citation>
    <scope>NUCLEOTIDE SEQUENCE [LARGE SCALE GENOMIC DNA]</scope>
    <source>
        <strain evidence="1 2">LSS59</strain>
    </source>
</reference>
<dbReference type="InterPro" id="IPR046006">
    <property type="entry name" value="DUF5962"/>
</dbReference>
<protein>
    <submittedName>
        <fullName evidence="1">Site-specific recombinase, DNA invertase Pin-like protein</fullName>
    </submittedName>
</protein>
<evidence type="ECO:0000313" key="2">
    <source>
        <dbReference type="Proteomes" id="UP000073200"/>
    </source>
</evidence>
<evidence type="ECO:0000313" key="1">
    <source>
        <dbReference type="EMBL" id="CYU64072.1"/>
    </source>
</evidence>
<organism evidence="1 2">
    <name type="scientific">Streptococcus suis</name>
    <dbReference type="NCBI Taxonomy" id="1307"/>
    <lineage>
        <taxon>Bacteria</taxon>
        <taxon>Bacillati</taxon>
        <taxon>Bacillota</taxon>
        <taxon>Bacilli</taxon>
        <taxon>Lactobacillales</taxon>
        <taxon>Streptococcaceae</taxon>
        <taxon>Streptococcus</taxon>
    </lineage>
</organism>
<sequence>MAGIRTENKIYEVGIYCRLSKDDGTDNESASIATQKSILTDYVKRQGLIMTQTVEELRYQLEEWLAQGFTSPEDRANYQALKEQYEDETLDYSFSKREIIGQLEVIITTRENDFPDLDEVTKGEYLDLVEQLDNLDKGQADYYRKQLA</sequence>
<dbReference type="GO" id="GO:0000150">
    <property type="term" value="F:DNA strand exchange activity"/>
    <property type="evidence" value="ECO:0007669"/>
    <property type="project" value="InterPro"/>
</dbReference>
<proteinExistence type="predicted"/>
<gene>
    <name evidence="1" type="ORF">ERS132421_00093</name>
</gene>
<dbReference type="EMBL" id="FIHG01000001">
    <property type="protein sequence ID" value="CYU64072.1"/>
    <property type="molecule type" value="Genomic_DNA"/>
</dbReference>
<dbReference type="InterPro" id="IPR036162">
    <property type="entry name" value="Resolvase-like_N_sf"/>
</dbReference>